<name>A0A3E1KC31_9GAMM</name>
<dbReference type="Proteomes" id="UP000260351">
    <property type="component" value="Unassembled WGS sequence"/>
</dbReference>
<reference evidence="1 2" key="1">
    <citation type="submission" date="2018-08" db="EMBL/GenBank/DDBJ databases">
        <title>Wenzhouxiangella salilacus sp. nov., a novel bacterium isolated from a saline lake in Xinjiang Province, China.</title>
        <authorList>
            <person name="Han S."/>
        </authorList>
    </citation>
    <scope>NUCLEOTIDE SEQUENCE [LARGE SCALE GENOMIC DNA]</scope>
    <source>
        <strain evidence="1 2">XDB06</strain>
    </source>
</reference>
<proteinExistence type="predicted"/>
<accession>A0A3E1KC31</accession>
<dbReference type="AlphaFoldDB" id="A0A3E1KC31"/>
<evidence type="ECO:0000313" key="2">
    <source>
        <dbReference type="Proteomes" id="UP000260351"/>
    </source>
</evidence>
<gene>
    <name evidence="1" type="ORF">DZC52_04475</name>
</gene>
<sequence length="145" mass="16811">MTTILAMSFTLPLAMADEQHHDDTGDKTHTMEMQSESMAEGGMMDHDAMQERMQAMRQTMQRIRSAEDPDTRKRLMQDHMRQMHAAMGAMKGMGDRHSGMHENMEQSDGQRCRQMMEMHSQMMQGMMEQMEARMQMEKGQSESTN</sequence>
<dbReference type="EMBL" id="QUZK01000018">
    <property type="protein sequence ID" value="RFF31615.1"/>
    <property type="molecule type" value="Genomic_DNA"/>
</dbReference>
<organism evidence="1 2">
    <name type="scientific">Wenzhouxiangella sediminis</name>
    <dbReference type="NCBI Taxonomy" id="1792836"/>
    <lineage>
        <taxon>Bacteria</taxon>
        <taxon>Pseudomonadati</taxon>
        <taxon>Pseudomonadota</taxon>
        <taxon>Gammaproteobacteria</taxon>
        <taxon>Chromatiales</taxon>
        <taxon>Wenzhouxiangellaceae</taxon>
        <taxon>Wenzhouxiangella</taxon>
    </lineage>
</organism>
<evidence type="ECO:0000313" key="1">
    <source>
        <dbReference type="EMBL" id="RFF31615.1"/>
    </source>
</evidence>
<keyword evidence="2" id="KW-1185">Reference proteome</keyword>
<protein>
    <submittedName>
        <fullName evidence="1">Uncharacterized protein</fullName>
    </submittedName>
</protein>
<comment type="caution">
    <text evidence="1">The sequence shown here is derived from an EMBL/GenBank/DDBJ whole genome shotgun (WGS) entry which is preliminary data.</text>
</comment>